<dbReference type="InterPro" id="IPR002104">
    <property type="entry name" value="Integrase_catalytic"/>
</dbReference>
<dbReference type="RefSeq" id="WP_258820072.1">
    <property type="nucleotide sequence ID" value="NZ_JANUGW010000048.1"/>
</dbReference>
<dbReference type="PROSITE" id="PS51898">
    <property type="entry name" value="TYR_RECOMBINASE"/>
    <property type="match status" value="1"/>
</dbReference>
<keyword evidence="1" id="KW-0233">DNA recombination</keyword>
<feature type="domain" description="Tyr recombinase" evidence="2">
    <location>
        <begin position="2"/>
        <end position="216"/>
    </location>
</feature>
<gene>
    <name evidence="3" type="ORF">NX784_28640</name>
</gene>
<name>A0ABT2A051_9BURK</name>
<proteinExistence type="predicted"/>
<dbReference type="SUPFAM" id="SSF56349">
    <property type="entry name" value="DNA breaking-rejoining enzymes"/>
    <property type="match status" value="1"/>
</dbReference>
<evidence type="ECO:0000259" key="2">
    <source>
        <dbReference type="PROSITE" id="PS51898"/>
    </source>
</evidence>
<organism evidence="3 4">
    <name type="scientific">Massilia pinisoli</name>
    <dbReference type="NCBI Taxonomy" id="1772194"/>
    <lineage>
        <taxon>Bacteria</taxon>
        <taxon>Pseudomonadati</taxon>
        <taxon>Pseudomonadota</taxon>
        <taxon>Betaproteobacteria</taxon>
        <taxon>Burkholderiales</taxon>
        <taxon>Oxalobacteraceae</taxon>
        <taxon>Telluria group</taxon>
        <taxon>Massilia</taxon>
    </lineage>
</organism>
<evidence type="ECO:0000256" key="1">
    <source>
        <dbReference type="ARBA" id="ARBA00023172"/>
    </source>
</evidence>
<dbReference type="InterPro" id="IPR013762">
    <property type="entry name" value="Integrase-like_cat_sf"/>
</dbReference>
<dbReference type="Pfam" id="PF00589">
    <property type="entry name" value="Phage_integrase"/>
    <property type="match status" value="1"/>
</dbReference>
<dbReference type="Proteomes" id="UP001204151">
    <property type="component" value="Unassembled WGS sequence"/>
</dbReference>
<evidence type="ECO:0000313" key="4">
    <source>
        <dbReference type="Proteomes" id="UP001204151"/>
    </source>
</evidence>
<accession>A0ABT2A051</accession>
<reference evidence="3 4" key="1">
    <citation type="submission" date="2022-08" db="EMBL/GenBank/DDBJ databases">
        <title>Reclassification of Massilia species as members of the genera Telluria, Duganella, Pseudoduganella, Mokoshia gen. nov. and Zemynaea gen. nov. using orthogonal and non-orthogonal genome-based approaches.</title>
        <authorList>
            <person name="Bowman J.P."/>
        </authorList>
    </citation>
    <scope>NUCLEOTIDE SEQUENCE [LARGE SCALE GENOMIC DNA]</scope>
    <source>
        <strain evidence="3 4">JCM 31316</strain>
    </source>
</reference>
<dbReference type="InterPro" id="IPR011010">
    <property type="entry name" value="DNA_brk_join_enz"/>
</dbReference>
<evidence type="ECO:0000313" key="3">
    <source>
        <dbReference type="EMBL" id="MCS0585553.1"/>
    </source>
</evidence>
<protein>
    <submittedName>
        <fullName evidence="3">Tyrosine-type recombinase/integrase</fullName>
    </submittedName>
</protein>
<comment type="caution">
    <text evidence="3">The sequence shown here is derived from an EMBL/GenBank/DDBJ whole genome shotgun (WGS) entry which is preliminary data.</text>
</comment>
<keyword evidence="4" id="KW-1185">Reference proteome</keyword>
<dbReference type="Gene3D" id="1.10.443.10">
    <property type="entry name" value="Intergrase catalytic core"/>
    <property type="match status" value="1"/>
</dbReference>
<sequence length="219" mass="24047">MAKAPYIEEGRLRHLFKVAAISGESPLRNVALLTTVYGTGMMLTEIARLPVRAYLNRDGSIRVKSCVDARIAYNGKERPVYWSNAKVTNAIDAYVTYRAAHRQGSTPTATAYRGLDPDGPLFLTGDGAPYKLIERRTNCGTPSYSCDSLSQHFRKLHLQAGIEGASAMSGRRTFAVRLANNGYDLRHINELLGHETLTATKRLIDANPVRLGAIVAKVI</sequence>
<dbReference type="EMBL" id="JANUGW010000048">
    <property type="protein sequence ID" value="MCS0585553.1"/>
    <property type="molecule type" value="Genomic_DNA"/>
</dbReference>